<evidence type="ECO:0000313" key="2">
    <source>
        <dbReference type="Proteomes" id="UP000823399"/>
    </source>
</evidence>
<organism evidence="1 2">
    <name type="scientific">Suillus discolor</name>
    <dbReference type="NCBI Taxonomy" id="1912936"/>
    <lineage>
        <taxon>Eukaryota</taxon>
        <taxon>Fungi</taxon>
        <taxon>Dikarya</taxon>
        <taxon>Basidiomycota</taxon>
        <taxon>Agaricomycotina</taxon>
        <taxon>Agaricomycetes</taxon>
        <taxon>Agaricomycetidae</taxon>
        <taxon>Boletales</taxon>
        <taxon>Suillineae</taxon>
        <taxon>Suillaceae</taxon>
        <taxon>Suillus</taxon>
    </lineage>
</organism>
<dbReference type="EMBL" id="JABBWM010000031">
    <property type="protein sequence ID" value="KAG2107457.1"/>
    <property type="molecule type" value="Genomic_DNA"/>
</dbReference>
<dbReference type="GeneID" id="64693668"/>
<dbReference type="RefSeq" id="XP_041292271.1">
    <property type="nucleotide sequence ID" value="XM_041431409.1"/>
</dbReference>
<comment type="caution">
    <text evidence="1">The sequence shown here is derived from an EMBL/GenBank/DDBJ whole genome shotgun (WGS) entry which is preliminary data.</text>
</comment>
<protein>
    <submittedName>
        <fullName evidence="1">Uncharacterized protein</fullName>
    </submittedName>
</protein>
<evidence type="ECO:0000313" key="1">
    <source>
        <dbReference type="EMBL" id="KAG2107457.1"/>
    </source>
</evidence>
<reference evidence="1" key="1">
    <citation type="journal article" date="2020" name="New Phytol.">
        <title>Comparative genomics reveals dynamic genome evolution in host specialist ectomycorrhizal fungi.</title>
        <authorList>
            <person name="Lofgren L.A."/>
            <person name="Nguyen N.H."/>
            <person name="Vilgalys R."/>
            <person name="Ruytinx J."/>
            <person name="Liao H.L."/>
            <person name="Branco S."/>
            <person name="Kuo A."/>
            <person name="LaButti K."/>
            <person name="Lipzen A."/>
            <person name="Andreopoulos W."/>
            <person name="Pangilinan J."/>
            <person name="Riley R."/>
            <person name="Hundley H."/>
            <person name="Na H."/>
            <person name="Barry K."/>
            <person name="Grigoriev I.V."/>
            <person name="Stajich J.E."/>
            <person name="Kennedy P.G."/>
        </authorList>
    </citation>
    <scope>NUCLEOTIDE SEQUENCE</scope>
    <source>
        <strain evidence="1">FC423</strain>
    </source>
</reference>
<accession>A0A9P7JTL5</accession>
<dbReference type="AlphaFoldDB" id="A0A9P7JTL5"/>
<keyword evidence="2" id="KW-1185">Reference proteome</keyword>
<dbReference type="OrthoDB" id="2625543at2759"/>
<proteinExistence type="predicted"/>
<sequence>YVLHGIIYLGNYHFSARLVDAVGHVWQYDGRQNGGVSTMDLPALHCLANDVFTSSSLLTSHAGSGSHMFIYHLLQ</sequence>
<gene>
    <name evidence="1" type="ORF">F5147DRAFT_577739</name>
</gene>
<dbReference type="Proteomes" id="UP000823399">
    <property type="component" value="Unassembled WGS sequence"/>
</dbReference>
<name>A0A9P7JTL5_9AGAM</name>
<feature type="non-terminal residue" evidence="1">
    <location>
        <position position="1"/>
    </location>
</feature>